<keyword evidence="2" id="KW-1185">Reference proteome</keyword>
<accession>A0ABT3CYA8</accession>
<proteinExistence type="predicted"/>
<keyword evidence="1" id="KW-0449">Lipoprotein</keyword>
<name>A0ABT3CYA8_9BACT</name>
<protein>
    <submittedName>
        <fullName evidence="1">Gliding motility lipoprotein GldB</fullName>
    </submittedName>
</protein>
<comment type="caution">
    <text evidence="1">The sequence shown here is derived from an EMBL/GenBank/DDBJ whole genome shotgun (WGS) entry which is preliminary data.</text>
</comment>
<dbReference type="EMBL" id="JAOYOD010000001">
    <property type="protein sequence ID" value="MCV9388538.1"/>
    <property type="molecule type" value="Genomic_DNA"/>
</dbReference>
<organism evidence="1 2">
    <name type="scientific">Reichenbachiella ulvae</name>
    <dbReference type="NCBI Taxonomy" id="2980104"/>
    <lineage>
        <taxon>Bacteria</taxon>
        <taxon>Pseudomonadati</taxon>
        <taxon>Bacteroidota</taxon>
        <taxon>Cytophagia</taxon>
        <taxon>Cytophagales</taxon>
        <taxon>Reichenbachiellaceae</taxon>
        <taxon>Reichenbachiella</taxon>
    </lineage>
</organism>
<gene>
    <name evidence="1" type="ORF">N7U62_17770</name>
</gene>
<dbReference type="InterPro" id="IPR019853">
    <property type="entry name" value="GldB-like"/>
</dbReference>
<dbReference type="RefSeq" id="WP_264139410.1">
    <property type="nucleotide sequence ID" value="NZ_JAOYOD010000001.1"/>
</dbReference>
<evidence type="ECO:0000313" key="2">
    <source>
        <dbReference type="Proteomes" id="UP001300692"/>
    </source>
</evidence>
<dbReference type="Pfam" id="PF25594">
    <property type="entry name" value="GldB_lipo"/>
    <property type="match status" value="1"/>
</dbReference>
<evidence type="ECO:0000313" key="1">
    <source>
        <dbReference type="EMBL" id="MCV9388538.1"/>
    </source>
</evidence>
<reference evidence="1 2" key="1">
    <citation type="submission" date="2022-10" db="EMBL/GenBank/DDBJ databases">
        <title>Comparative genomics and taxonomic characterization of three novel marine species of genus Reichenbachiella exhibiting antioxidant and polysaccharide degradation activities.</title>
        <authorList>
            <person name="Muhammad N."/>
            <person name="Lee Y.-J."/>
            <person name="Ko J."/>
            <person name="Kim S.-G."/>
        </authorList>
    </citation>
    <scope>NUCLEOTIDE SEQUENCE [LARGE SCALE GENOMIC DNA]</scope>
    <source>
        <strain evidence="1 2">ABR2-5</strain>
    </source>
</reference>
<dbReference type="Proteomes" id="UP001300692">
    <property type="component" value="Unassembled WGS sequence"/>
</dbReference>
<sequence length="354" mass="40708">MNQHKITNLKSILIMIGLKKGRILQNLFFLCVGLLLWSCGGGDCDQVDRYEDIVVDIPVEHLEEEMKELKSVDHTVAFLEANRAMADYFLDANQYPNDTILAKRLLPLMQNVYIDSLFMEVGEYFSEFDSENISELESAFRIIKHYYPSTEIPRVQTVITGQYNDLYVSDSLIVVGLDFFMGHNGTYPPNDVPAYIVKRYMKESVSPIILSFVSNEFNQIDQSHGTLLADMINVGKSYYFVSQMLPCKPDSLIIGYTAEEMKLVKQNREIIWANLIQNQLLYETNHFVKNKFVGESPNVFEISDKCPGRVGAWVGWEIVEKYMEENPEVTLQQLMAEKDAHKIFQQSNYKPKNG</sequence>